<protein>
    <submittedName>
        <fullName evidence="1">Nitrous oxide-stimulated promoter family protein</fullName>
    </submittedName>
</protein>
<evidence type="ECO:0000313" key="1">
    <source>
        <dbReference type="EMBL" id="NOJ73439.1"/>
    </source>
</evidence>
<dbReference type="Proteomes" id="UP000552038">
    <property type="component" value="Unassembled WGS sequence"/>
</dbReference>
<name>A0AAP7A2N3_PAEAL</name>
<proteinExistence type="predicted"/>
<dbReference type="Pfam" id="PF11756">
    <property type="entry name" value="YgbA_NO"/>
    <property type="match status" value="1"/>
</dbReference>
<organism evidence="1 2">
    <name type="scientific">Paenibacillus alvei</name>
    <name type="common">Bacillus alvei</name>
    <dbReference type="NCBI Taxonomy" id="44250"/>
    <lineage>
        <taxon>Bacteria</taxon>
        <taxon>Bacillati</taxon>
        <taxon>Bacillota</taxon>
        <taxon>Bacilli</taxon>
        <taxon>Bacillales</taxon>
        <taxon>Paenibacillaceae</taxon>
        <taxon>Paenibacillus</taxon>
    </lineage>
</organism>
<dbReference type="AlphaFoldDB" id="A0AAP7A2N3"/>
<evidence type="ECO:0000313" key="2">
    <source>
        <dbReference type="Proteomes" id="UP000552038"/>
    </source>
</evidence>
<gene>
    <name evidence="1" type="ORF">HMI46_23225</name>
</gene>
<reference evidence="1 2" key="1">
    <citation type="submission" date="2020-05" db="EMBL/GenBank/DDBJ databases">
        <title>Whole genome sequencing and identification of novel metabolites from Paenibacillus alvei strain JR949.</title>
        <authorList>
            <person name="Rajendhran J."/>
            <person name="Sree Pranav P."/>
            <person name="Mahalakshmi B."/>
            <person name="Karthikeyan R."/>
        </authorList>
    </citation>
    <scope>NUCLEOTIDE SEQUENCE [LARGE SCALE GENOMIC DNA]</scope>
    <source>
        <strain evidence="1 2">JR949</strain>
    </source>
</reference>
<comment type="caution">
    <text evidence="1">The sequence shown here is derived from an EMBL/GenBank/DDBJ whole genome shotgun (WGS) entry which is preliminary data.</text>
</comment>
<accession>A0AAP7A2N3</accession>
<sequence>MPLPPVPHTVHDSTEGPRIRREKRTVLLMIRIYCRNHHLSEMPHHENGDHGQCGLCPNCDELLAYAWKRLTHCRFGESKTTCERCTVHCYKPDKRDAIQRVMREVGPKMLYKHPIVALRHAWDHFRPPN</sequence>
<dbReference type="NCBIfam" id="NF007714">
    <property type="entry name" value="PRK10410.1-2"/>
    <property type="match status" value="1"/>
</dbReference>
<dbReference type="EMBL" id="JABFOR010000045">
    <property type="protein sequence ID" value="NOJ73439.1"/>
    <property type="molecule type" value="Genomic_DNA"/>
</dbReference>
<dbReference type="InterPro" id="IPR020483">
    <property type="entry name" value="Uncharacterised_YgbA"/>
</dbReference>